<proteinExistence type="predicted"/>
<reference evidence="2" key="1">
    <citation type="journal article" date="2019" name="Int. J. Syst. Evol. Microbiol.">
        <title>The Global Catalogue of Microorganisms (GCM) 10K type strain sequencing project: providing services to taxonomists for standard genome sequencing and annotation.</title>
        <authorList>
            <consortium name="The Broad Institute Genomics Platform"/>
            <consortium name="The Broad Institute Genome Sequencing Center for Infectious Disease"/>
            <person name="Wu L."/>
            <person name="Ma J."/>
        </authorList>
    </citation>
    <scope>NUCLEOTIDE SEQUENCE [LARGE SCALE GENOMIC DNA]</scope>
    <source>
        <strain evidence="2">CCUG 55074</strain>
    </source>
</reference>
<dbReference type="PANTHER" id="PTHR40036:SF1">
    <property type="entry name" value="MACROCIN O-METHYLTRANSFERASE"/>
    <property type="match status" value="1"/>
</dbReference>
<dbReference type="GO" id="GO:0008168">
    <property type="term" value="F:methyltransferase activity"/>
    <property type="evidence" value="ECO:0007669"/>
    <property type="project" value="UniProtKB-KW"/>
</dbReference>
<dbReference type="Gene3D" id="3.40.50.150">
    <property type="entry name" value="Vaccinia Virus protein VP39"/>
    <property type="match status" value="1"/>
</dbReference>
<dbReference type="GO" id="GO:0032259">
    <property type="term" value="P:methylation"/>
    <property type="evidence" value="ECO:0007669"/>
    <property type="project" value="UniProtKB-KW"/>
</dbReference>
<sequence length="256" mass="29493">MSDEKPTQEFPAFLYRNFYGLRDNEAFNSHLDGLFDSLTRRRGFFAGDNLITLGKTLGFLDDKVLMDAWRAHSLTHGEFGALWRRVVLAWAARSALRLEGDFMECGCYRGSGARIVADIVDFANLDRRYYLYDLFDRDPERPYHSMEAHGPDLFMQVQARFKDFPNVIITPGLVPETFKVAAPEKIAFMHLDLNNRDAEIAALEAMFDRIVPGGFLLLDDFGWIYYMDQLVAETHWFLKRGYRVLELPTGQGLVIK</sequence>
<dbReference type="EMBL" id="JBHTLQ010000028">
    <property type="protein sequence ID" value="MFD1191478.1"/>
    <property type="molecule type" value="Genomic_DNA"/>
</dbReference>
<keyword evidence="2" id="KW-1185">Reference proteome</keyword>
<dbReference type="InterPro" id="IPR008884">
    <property type="entry name" value="TylF_MeTrfase"/>
</dbReference>
<dbReference type="PANTHER" id="PTHR40036">
    <property type="entry name" value="MACROCIN O-METHYLTRANSFERASE"/>
    <property type="match status" value="1"/>
</dbReference>
<accession>A0ABW3T3G1</accession>
<comment type="caution">
    <text evidence="1">The sequence shown here is derived from an EMBL/GenBank/DDBJ whole genome shotgun (WGS) entry which is preliminary data.</text>
</comment>
<gene>
    <name evidence="1" type="ORF">ACFQ27_12885</name>
</gene>
<dbReference type="Pfam" id="PF05711">
    <property type="entry name" value="TylF"/>
    <property type="match status" value="1"/>
</dbReference>
<evidence type="ECO:0000313" key="2">
    <source>
        <dbReference type="Proteomes" id="UP001597216"/>
    </source>
</evidence>
<dbReference type="RefSeq" id="WP_374347365.1">
    <property type="nucleotide sequence ID" value="NZ_JBHTLQ010000028.1"/>
</dbReference>
<name>A0ABW3T3G1_9CAUL</name>
<organism evidence="1 2">
    <name type="scientific">Phenylobacterium conjunctum</name>
    <dbReference type="NCBI Taxonomy" id="1298959"/>
    <lineage>
        <taxon>Bacteria</taxon>
        <taxon>Pseudomonadati</taxon>
        <taxon>Pseudomonadota</taxon>
        <taxon>Alphaproteobacteria</taxon>
        <taxon>Caulobacterales</taxon>
        <taxon>Caulobacteraceae</taxon>
        <taxon>Phenylobacterium</taxon>
    </lineage>
</organism>
<dbReference type="InterPro" id="IPR029063">
    <property type="entry name" value="SAM-dependent_MTases_sf"/>
</dbReference>
<keyword evidence="1" id="KW-0808">Transferase</keyword>
<evidence type="ECO:0000313" key="1">
    <source>
        <dbReference type="EMBL" id="MFD1191478.1"/>
    </source>
</evidence>
<keyword evidence="1" id="KW-0489">Methyltransferase</keyword>
<dbReference type="EC" id="2.1.1.-" evidence="1"/>
<protein>
    <submittedName>
        <fullName evidence="1">TylF/MycF/NovP-related O-methyltransferase</fullName>
        <ecNumber evidence="1">2.1.1.-</ecNumber>
    </submittedName>
</protein>
<dbReference type="SUPFAM" id="SSF53335">
    <property type="entry name" value="S-adenosyl-L-methionine-dependent methyltransferases"/>
    <property type="match status" value="1"/>
</dbReference>
<dbReference type="Proteomes" id="UP001597216">
    <property type="component" value="Unassembled WGS sequence"/>
</dbReference>